<dbReference type="AlphaFoldDB" id="K4KL09"/>
<protein>
    <submittedName>
        <fullName evidence="1">Type IV pilus modification protein PilV</fullName>
    </submittedName>
</protein>
<dbReference type="STRING" id="1117647.M5M_08655"/>
<reference evidence="1 2" key="1">
    <citation type="journal article" date="2013" name="Genome Announc.">
        <title>Complete genome sequence of Simiduia agarivorans SA1(T), a marine bacterium able to degrade a variety of polysaccharides.</title>
        <authorList>
            <person name="Lin S.Y."/>
            <person name="Shieh W.Y."/>
            <person name="Chen J.S."/>
            <person name="Tang S.L."/>
        </authorList>
    </citation>
    <scope>NUCLEOTIDE SEQUENCE [LARGE SCALE GENOMIC DNA]</scope>
    <source>
        <strain evidence="2">DSM 21679 / JCM 13881 / BCRC 17597 / SA1</strain>
    </source>
</reference>
<name>K4KL09_SIMAS</name>
<dbReference type="EMBL" id="CP003746">
    <property type="protein sequence ID" value="AFU98920.1"/>
    <property type="molecule type" value="Genomic_DNA"/>
</dbReference>
<gene>
    <name evidence="1" type="ordered locus">M5M_08655</name>
</gene>
<accession>K4KL09</accession>
<dbReference type="KEGG" id="saga:M5M_08655"/>
<evidence type="ECO:0000313" key="1">
    <source>
        <dbReference type="EMBL" id="AFU98920.1"/>
    </source>
</evidence>
<dbReference type="Proteomes" id="UP000000466">
    <property type="component" value="Chromosome"/>
</dbReference>
<evidence type="ECO:0000313" key="2">
    <source>
        <dbReference type="Proteomes" id="UP000000466"/>
    </source>
</evidence>
<proteinExistence type="predicted"/>
<dbReference type="eggNOG" id="COG4967">
    <property type="taxonomic scope" value="Bacteria"/>
</dbReference>
<organism evidence="1 2">
    <name type="scientific">Simiduia agarivorans (strain DSM 21679 / JCM 13881 / BCRC 17597 / SA1)</name>
    <dbReference type="NCBI Taxonomy" id="1117647"/>
    <lineage>
        <taxon>Bacteria</taxon>
        <taxon>Pseudomonadati</taxon>
        <taxon>Pseudomonadota</taxon>
        <taxon>Gammaproteobacteria</taxon>
        <taxon>Cellvibrionales</taxon>
        <taxon>Cellvibrionaceae</taxon>
        <taxon>Simiduia</taxon>
    </lineage>
</organism>
<dbReference type="HOGENOM" id="CLU_103234_3_0_6"/>
<dbReference type="OrthoDB" id="5704509at2"/>
<dbReference type="NCBIfam" id="TIGR02523">
    <property type="entry name" value="type_IV_pilV"/>
    <property type="match status" value="1"/>
</dbReference>
<keyword evidence="2" id="KW-1185">Reference proteome</keyword>
<dbReference type="InterPro" id="IPR013362">
    <property type="entry name" value="Pilus_4_PilV"/>
</dbReference>
<sequence length="153" mass="16821">MIELMVGLFVLAVGLMGALALQFSSVRSTQSAVYTSDAQIIAQDMIDRIMAYNDVLTTDDDDDYHNIDTGNAATDPACKDTGCTADQIKAMDTYEWQQIIQSRLPGGRGTVSYLNNVYTIVVMWDRDRTGVDGTNCGGNPAVDLTCYRVEFRL</sequence>